<dbReference type="PANTHER" id="PTHR21183:SF18">
    <property type="entry name" value="LARGE RIBOSOMAL SUBUNIT PROTEIN UL29M"/>
    <property type="match status" value="1"/>
</dbReference>
<sequence>MATSGAIRPSMGAIYRISSTTAGTASMPLATTRRAAAAAASSYLARTQTASISTTAALLKRHTYVGARDNMDHSKKRGESAIRRTGTRWRLSMSDVPLPKPVPRDQLPPIETDPNHGLWEFFADRQTVAATPEQDAKHGRSWTVEELRHKSWDDLHRLWWVCVKERNRIATANWERNKSRLGFGEGEALERDHRVRDTMRCIKHVLTERFYAWEDAVKLAENDPEVNLSGDGPAFTPSDFLLEEEQAAGKLEQPAVGSAEEAVEKAEAAAVTPDPTTIPPSKPQSEASRL</sequence>
<evidence type="ECO:0000313" key="10">
    <source>
        <dbReference type="Proteomes" id="UP001628179"/>
    </source>
</evidence>
<accession>A0ABQ0GM27</accession>
<keyword evidence="10" id="KW-1185">Reference proteome</keyword>
<evidence type="ECO:0000256" key="7">
    <source>
        <dbReference type="ARBA" id="ARBA00035399"/>
    </source>
</evidence>
<evidence type="ECO:0000256" key="4">
    <source>
        <dbReference type="ARBA" id="ARBA00023128"/>
    </source>
</evidence>
<dbReference type="EMBL" id="BAAFSV010000005">
    <property type="protein sequence ID" value="GAB1318812.1"/>
    <property type="molecule type" value="Genomic_DNA"/>
</dbReference>
<protein>
    <recommendedName>
        <fullName evidence="6">Large ribosomal subunit protein uL29m</fullName>
    </recommendedName>
    <alternativeName>
        <fullName evidence="7">54S ribosomal protein L4, mitochondrial</fullName>
    </alternativeName>
</protein>
<comment type="subcellular location">
    <subcellularLocation>
        <location evidence="1">Mitochondrion</location>
    </subcellularLocation>
</comment>
<dbReference type="PANTHER" id="PTHR21183">
    <property type="entry name" value="RIBOSOMAL PROTEIN L47, MITOCHONDRIAL-RELATED"/>
    <property type="match status" value="1"/>
</dbReference>
<evidence type="ECO:0000256" key="8">
    <source>
        <dbReference type="SAM" id="MobiDB-lite"/>
    </source>
</evidence>
<evidence type="ECO:0000256" key="3">
    <source>
        <dbReference type="ARBA" id="ARBA00022980"/>
    </source>
</evidence>
<evidence type="ECO:0000256" key="1">
    <source>
        <dbReference type="ARBA" id="ARBA00004173"/>
    </source>
</evidence>
<comment type="caution">
    <text evidence="9">The sequence shown here is derived from an EMBL/GenBank/DDBJ whole genome shotgun (WGS) entry which is preliminary data.</text>
</comment>
<comment type="similarity">
    <text evidence="2">Belongs to the universal ribosomal protein uL29 family.</text>
</comment>
<evidence type="ECO:0000313" key="9">
    <source>
        <dbReference type="EMBL" id="GAB1318812.1"/>
    </source>
</evidence>
<dbReference type="GO" id="GO:0005840">
    <property type="term" value="C:ribosome"/>
    <property type="evidence" value="ECO:0007669"/>
    <property type="project" value="UniProtKB-KW"/>
</dbReference>
<evidence type="ECO:0000256" key="6">
    <source>
        <dbReference type="ARBA" id="ARBA00035289"/>
    </source>
</evidence>
<gene>
    <name evidence="9" type="primary">MRPL4</name>
    <name evidence="9" type="ORF">MFIFM68171_09022</name>
</gene>
<proteinExistence type="inferred from homology"/>
<dbReference type="Proteomes" id="UP001628179">
    <property type="component" value="Unassembled WGS sequence"/>
</dbReference>
<evidence type="ECO:0000256" key="2">
    <source>
        <dbReference type="ARBA" id="ARBA00009254"/>
    </source>
</evidence>
<name>A0ABQ0GM27_9PEZI</name>
<dbReference type="InterPro" id="IPR010729">
    <property type="entry name" value="Ribosomal_uL29_mit"/>
</dbReference>
<dbReference type="InterPro" id="IPR038340">
    <property type="entry name" value="MRP-L47_sf"/>
</dbReference>
<dbReference type="GeneID" id="98179764"/>
<keyword evidence="5" id="KW-0687">Ribonucleoprotein</keyword>
<keyword evidence="4" id="KW-0496">Mitochondrion</keyword>
<dbReference type="Pfam" id="PF06984">
    <property type="entry name" value="MRP-L47"/>
    <property type="match status" value="1"/>
</dbReference>
<evidence type="ECO:0000256" key="5">
    <source>
        <dbReference type="ARBA" id="ARBA00023274"/>
    </source>
</evidence>
<dbReference type="RefSeq" id="XP_070920542.1">
    <property type="nucleotide sequence ID" value="XM_071064441.1"/>
</dbReference>
<dbReference type="Gene3D" id="6.10.330.20">
    <property type="match status" value="1"/>
</dbReference>
<feature type="region of interest" description="Disordered" evidence="8">
    <location>
        <begin position="244"/>
        <end position="290"/>
    </location>
</feature>
<reference evidence="9 10" key="1">
    <citation type="submission" date="2024-09" db="EMBL/GenBank/DDBJ databases">
        <title>Itraconazole resistance in Madurella fahalii resulting from another homologue of gene encoding cytochrome P450 14-alpha sterol demethylase (CYP51).</title>
        <authorList>
            <person name="Yoshioka I."/>
            <person name="Fahal A.H."/>
            <person name="Kaneko S."/>
            <person name="Yaguchi T."/>
        </authorList>
    </citation>
    <scope>NUCLEOTIDE SEQUENCE [LARGE SCALE GENOMIC DNA]</scope>
    <source>
        <strain evidence="9 10">IFM 68171</strain>
    </source>
</reference>
<organism evidence="9 10">
    <name type="scientific">Madurella fahalii</name>
    <dbReference type="NCBI Taxonomy" id="1157608"/>
    <lineage>
        <taxon>Eukaryota</taxon>
        <taxon>Fungi</taxon>
        <taxon>Dikarya</taxon>
        <taxon>Ascomycota</taxon>
        <taxon>Pezizomycotina</taxon>
        <taxon>Sordariomycetes</taxon>
        <taxon>Sordariomycetidae</taxon>
        <taxon>Sordariales</taxon>
        <taxon>Sordariales incertae sedis</taxon>
        <taxon>Madurella</taxon>
    </lineage>
</organism>
<keyword evidence="3 9" id="KW-0689">Ribosomal protein</keyword>